<sequence length="400" mass="45946">MRMQAMTDKLKRVFTKTLPEEMRQEFETERAAHTLRICKYLSVVVMVFELFNMYMMAFVRDGGLSVHSHRVYFVLYIFLFTISLAGFVFCLIFEKDVDRHAGLCLKLAVAESGLFCLWGTAVTLYDQRVTENVSVYLCIVLSVSVFVSYRPWEAMIVLGINQIILMLLFPTFQPAPTNNIGNYTNTACATIMAVLIAAMRYNNGLETFHSRKIIVSQKEKIEEMNRKLHIQVLTDELTRLYNRRYLKEVMPQVWEQFQKDSRQVTFVMIDIDNFKIYNDTYGHQAGDDCIALIAGLLKSHLDMPDGHLLRYGGEEFLAIIAGKDGKAIADKVNKARLDLEQRKLENRQAPFPYVTISAGMVTQTLDPSMRLEHCIRQADILLYQAKQKGKNQVIIGKDTL</sequence>
<feature type="domain" description="GGDEF" evidence="2">
    <location>
        <begin position="262"/>
        <end position="398"/>
    </location>
</feature>
<accession>A0A1M4XTK3</accession>
<dbReference type="Gene3D" id="3.30.70.270">
    <property type="match status" value="1"/>
</dbReference>
<dbReference type="PANTHER" id="PTHR45138">
    <property type="entry name" value="REGULATORY COMPONENTS OF SENSORY TRANSDUCTION SYSTEM"/>
    <property type="match status" value="1"/>
</dbReference>
<reference evidence="3 4" key="1">
    <citation type="submission" date="2016-11" db="EMBL/GenBank/DDBJ databases">
        <authorList>
            <person name="Jaros S."/>
            <person name="Januszkiewicz K."/>
            <person name="Wedrychowicz H."/>
        </authorList>
    </citation>
    <scope>NUCLEOTIDE SEQUENCE [LARGE SCALE GENOMIC DNA]</scope>
    <source>
        <strain evidence="3 4">DSM 17459</strain>
    </source>
</reference>
<feature type="transmembrane region" description="Helical" evidence="1">
    <location>
        <begin position="103"/>
        <end position="121"/>
    </location>
</feature>
<dbReference type="NCBIfam" id="TIGR00254">
    <property type="entry name" value="GGDEF"/>
    <property type="match status" value="1"/>
</dbReference>
<dbReference type="GO" id="GO:0043709">
    <property type="term" value="P:cell adhesion involved in single-species biofilm formation"/>
    <property type="evidence" value="ECO:0007669"/>
    <property type="project" value="TreeGrafter"/>
</dbReference>
<dbReference type="GO" id="GO:0052621">
    <property type="term" value="F:diguanylate cyclase activity"/>
    <property type="evidence" value="ECO:0007669"/>
    <property type="project" value="TreeGrafter"/>
</dbReference>
<evidence type="ECO:0000313" key="3">
    <source>
        <dbReference type="EMBL" id="SHE96720.1"/>
    </source>
</evidence>
<keyword evidence="1" id="KW-1133">Transmembrane helix</keyword>
<protein>
    <submittedName>
        <fullName evidence="3">Diguanylate cyclase (GGDEF) domain-containing protein</fullName>
    </submittedName>
</protein>
<proteinExistence type="predicted"/>
<dbReference type="GO" id="GO:0005886">
    <property type="term" value="C:plasma membrane"/>
    <property type="evidence" value="ECO:0007669"/>
    <property type="project" value="TreeGrafter"/>
</dbReference>
<feature type="transmembrane region" description="Helical" evidence="1">
    <location>
        <begin position="133"/>
        <end position="149"/>
    </location>
</feature>
<organism evidence="3 4">
    <name type="scientific">Lactonifactor longoviformis DSM 17459</name>
    <dbReference type="NCBI Taxonomy" id="1122155"/>
    <lineage>
        <taxon>Bacteria</taxon>
        <taxon>Bacillati</taxon>
        <taxon>Bacillota</taxon>
        <taxon>Clostridia</taxon>
        <taxon>Eubacteriales</taxon>
        <taxon>Clostridiaceae</taxon>
        <taxon>Lactonifactor</taxon>
    </lineage>
</organism>
<dbReference type="OrthoDB" id="9805474at2"/>
<dbReference type="EMBL" id="FQVI01000009">
    <property type="protein sequence ID" value="SHE96720.1"/>
    <property type="molecule type" value="Genomic_DNA"/>
</dbReference>
<dbReference type="SUPFAM" id="SSF55073">
    <property type="entry name" value="Nucleotide cyclase"/>
    <property type="match status" value="1"/>
</dbReference>
<dbReference type="FunFam" id="3.30.70.270:FF:000001">
    <property type="entry name" value="Diguanylate cyclase domain protein"/>
    <property type="match status" value="1"/>
</dbReference>
<gene>
    <name evidence="3" type="ORF">SAMN02745158_02127</name>
</gene>
<keyword evidence="1" id="KW-0472">Membrane</keyword>
<keyword evidence="4" id="KW-1185">Reference proteome</keyword>
<evidence type="ECO:0000259" key="2">
    <source>
        <dbReference type="PROSITE" id="PS50887"/>
    </source>
</evidence>
<keyword evidence="1" id="KW-0812">Transmembrane</keyword>
<dbReference type="RefSeq" id="WP_072851458.1">
    <property type="nucleotide sequence ID" value="NZ_FQVI01000009.1"/>
</dbReference>
<name>A0A1M4XTK3_9CLOT</name>
<dbReference type="PROSITE" id="PS50887">
    <property type="entry name" value="GGDEF"/>
    <property type="match status" value="1"/>
</dbReference>
<dbReference type="STRING" id="1122155.SAMN02745158_02127"/>
<dbReference type="SMART" id="SM00267">
    <property type="entry name" value="GGDEF"/>
    <property type="match status" value="1"/>
</dbReference>
<feature type="transmembrane region" description="Helical" evidence="1">
    <location>
        <begin position="40"/>
        <end position="59"/>
    </location>
</feature>
<dbReference type="Pfam" id="PF00990">
    <property type="entry name" value="GGDEF"/>
    <property type="match status" value="1"/>
</dbReference>
<feature type="transmembrane region" description="Helical" evidence="1">
    <location>
        <begin position="154"/>
        <end position="172"/>
    </location>
</feature>
<dbReference type="PANTHER" id="PTHR45138:SF5">
    <property type="entry name" value="BIFUNCTIONAL PERIPLASMIC SUBSTRATE BINDING PROTEIN_CYTOPLASMIC DIGUANYLATE CYCLASE"/>
    <property type="match status" value="1"/>
</dbReference>
<feature type="transmembrane region" description="Helical" evidence="1">
    <location>
        <begin position="71"/>
        <end position="91"/>
    </location>
</feature>
<evidence type="ECO:0000256" key="1">
    <source>
        <dbReference type="SAM" id="Phobius"/>
    </source>
</evidence>
<dbReference type="InterPro" id="IPR029787">
    <property type="entry name" value="Nucleotide_cyclase"/>
</dbReference>
<dbReference type="CDD" id="cd01949">
    <property type="entry name" value="GGDEF"/>
    <property type="match status" value="1"/>
</dbReference>
<dbReference type="AlphaFoldDB" id="A0A1M4XTK3"/>
<dbReference type="InterPro" id="IPR050469">
    <property type="entry name" value="Diguanylate_Cyclase"/>
</dbReference>
<dbReference type="InterPro" id="IPR000160">
    <property type="entry name" value="GGDEF_dom"/>
</dbReference>
<dbReference type="InterPro" id="IPR043128">
    <property type="entry name" value="Rev_trsase/Diguanyl_cyclase"/>
</dbReference>
<dbReference type="GO" id="GO:1902201">
    <property type="term" value="P:negative regulation of bacterial-type flagellum-dependent cell motility"/>
    <property type="evidence" value="ECO:0007669"/>
    <property type="project" value="TreeGrafter"/>
</dbReference>
<dbReference type="Proteomes" id="UP000184245">
    <property type="component" value="Unassembled WGS sequence"/>
</dbReference>
<feature type="transmembrane region" description="Helical" evidence="1">
    <location>
        <begin position="184"/>
        <end position="202"/>
    </location>
</feature>
<evidence type="ECO:0000313" key="4">
    <source>
        <dbReference type="Proteomes" id="UP000184245"/>
    </source>
</evidence>